<reference evidence="1" key="1">
    <citation type="submission" date="2019-12" db="EMBL/GenBank/DDBJ databases">
        <title>An insight into the sialome of adult female Ixodes ricinus ticks feeding for 6 days.</title>
        <authorList>
            <person name="Perner J."/>
            <person name="Ribeiro J.M.C."/>
        </authorList>
    </citation>
    <scope>NUCLEOTIDE SEQUENCE</scope>
    <source>
        <strain evidence="1">Semi-engorged</strain>
        <tissue evidence="1">Salivary glands</tissue>
    </source>
</reference>
<dbReference type="AlphaFoldDB" id="A0A6B0U1K3"/>
<dbReference type="EMBL" id="GIFC01000537">
    <property type="protein sequence ID" value="MXU82620.1"/>
    <property type="molecule type" value="Transcribed_RNA"/>
</dbReference>
<name>A0A6B0U1K3_IXORI</name>
<evidence type="ECO:0000313" key="1">
    <source>
        <dbReference type="EMBL" id="MXU82620.1"/>
    </source>
</evidence>
<accession>A0A6B0U1K3</accession>
<proteinExistence type="predicted"/>
<protein>
    <submittedName>
        <fullName evidence="1">Putative secreted protein</fullName>
    </submittedName>
</protein>
<sequence>MSERKHCSFALALPVCGPETAVLAYQMTLTHMHSMVYTTYTMLYTTYASANAQCLHLLLGRVVLSVYLHL</sequence>
<organism evidence="1">
    <name type="scientific">Ixodes ricinus</name>
    <name type="common">Common tick</name>
    <name type="synonym">Acarus ricinus</name>
    <dbReference type="NCBI Taxonomy" id="34613"/>
    <lineage>
        <taxon>Eukaryota</taxon>
        <taxon>Metazoa</taxon>
        <taxon>Ecdysozoa</taxon>
        <taxon>Arthropoda</taxon>
        <taxon>Chelicerata</taxon>
        <taxon>Arachnida</taxon>
        <taxon>Acari</taxon>
        <taxon>Parasitiformes</taxon>
        <taxon>Ixodida</taxon>
        <taxon>Ixodoidea</taxon>
        <taxon>Ixodidae</taxon>
        <taxon>Ixodinae</taxon>
        <taxon>Ixodes</taxon>
    </lineage>
</organism>